<dbReference type="AlphaFoldDB" id="G3MPI4"/>
<dbReference type="GO" id="GO:0005811">
    <property type="term" value="C:lipid droplet"/>
    <property type="evidence" value="ECO:0007669"/>
    <property type="project" value="TreeGrafter"/>
</dbReference>
<evidence type="ECO:0000256" key="9">
    <source>
        <dbReference type="ARBA" id="ARBA00059620"/>
    </source>
</evidence>
<dbReference type="InterPro" id="IPR036291">
    <property type="entry name" value="NAD(P)-bd_dom_sf"/>
</dbReference>
<dbReference type="Gene3D" id="3.40.50.720">
    <property type="entry name" value="NAD(P)-binding Rossmann-like Domain"/>
    <property type="match status" value="1"/>
</dbReference>
<dbReference type="InterPro" id="IPR057326">
    <property type="entry name" value="KR_dom"/>
</dbReference>
<organism evidence="15">
    <name type="scientific">Amblyomma maculatum</name>
    <name type="common">Gulf Coast tick</name>
    <dbReference type="NCBI Taxonomy" id="34609"/>
    <lineage>
        <taxon>Eukaryota</taxon>
        <taxon>Metazoa</taxon>
        <taxon>Ecdysozoa</taxon>
        <taxon>Arthropoda</taxon>
        <taxon>Chelicerata</taxon>
        <taxon>Arachnida</taxon>
        <taxon>Acari</taxon>
        <taxon>Parasitiformes</taxon>
        <taxon>Ixodida</taxon>
        <taxon>Ixodoidea</taxon>
        <taxon>Ixodidae</taxon>
        <taxon>Amblyomminae</taxon>
        <taxon>Amblyomma</taxon>
    </lineage>
</organism>
<dbReference type="SMART" id="SM00822">
    <property type="entry name" value="PKS_KR"/>
    <property type="match status" value="1"/>
</dbReference>
<keyword evidence="4" id="KW-0521">NADP</keyword>
<evidence type="ECO:0000256" key="3">
    <source>
        <dbReference type="ARBA" id="ARBA00022692"/>
    </source>
</evidence>
<dbReference type="SUPFAM" id="SSF51735">
    <property type="entry name" value="NAD(P)-binding Rossmann-fold domains"/>
    <property type="match status" value="1"/>
</dbReference>
<comment type="function">
    <text evidence="9">Catalyzes the reduction of all-trans-retinal to all-trans-retinol in the presence of NADPH.</text>
</comment>
<comment type="similarity">
    <text evidence="2 12">Belongs to the short-chain dehydrogenases/reductases (SDR) family.</text>
</comment>
<evidence type="ECO:0000256" key="6">
    <source>
        <dbReference type="ARBA" id="ARBA00023002"/>
    </source>
</evidence>
<dbReference type="GO" id="GO:0016020">
    <property type="term" value="C:membrane"/>
    <property type="evidence" value="ECO:0007669"/>
    <property type="project" value="UniProtKB-SubCell"/>
</dbReference>
<name>G3MPI4_AMBMU</name>
<dbReference type="PANTHER" id="PTHR24322">
    <property type="entry name" value="PKSB"/>
    <property type="match status" value="1"/>
</dbReference>
<sequence>MTLSEFLLVLVEFVLLNLQCLWIALRESVHWPAPPAKSVAGKVVLITGSGHGVGRELALRFGRLGARLVLVDIHKENNQSVADEIKLETGVSAHAYQCDVSDETKVRELSRRVAEEVGPVDVLVNNAAVTQCQPLLTLKPDQIRRTLDVNVLSHFWMIQEFLPGMLVQKEGHIVAISSIAGYVGTGYLTDYCASKFAVRGLMCALEEELYQLGLLDKIKLTTICPMAIDTGMFKEPKSRFPWLAPILETKAVADRTMDAILREETEVVIPHRILVMHRLMFLFPAKATKLMQRFMGCTVEPHQGASPTTATTSAFG</sequence>
<keyword evidence="5" id="KW-1133">Transmembrane helix</keyword>
<evidence type="ECO:0000256" key="8">
    <source>
        <dbReference type="ARBA" id="ARBA00023136"/>
    </source>
</evidence>
<proteinExistence type="evidence at transcript level"/>
<dbReference type="CDD" id="cd05339">
    <property type="entry name" value="17beta-HSDXI-like_SDR_c"/>
    <property type="match status" value="1"/>
</dbReference>
<evidence type="ECO:0000259" key="14">
    <source>
        <dbReference type="SMART" id="SM00822"/>
    </source>
</evidence>
<protein>
    <recommendedName>
        <fullName evidence="10">Short-chain dehydrogenase/reductase 3</fullName>
    </recommendedName>
    <alternativeName>
        <fullName evidence="11">Retinal short-chain dehydrogenase/reductase 1</fullName>
    </alternativeName>
</protein>
<dbReference type="EMBL" id="JO843785">
    <property type="protein sequence ID" value="AEO35402.1"/>
    <property type="molecule type" value="mRNA"/>
</dbReference>
<evidence type="ECO:0000256" key="11">
    <source>
        <dbReference type="ARBA" id="ARBA00082544"/>
    </source>
</evidence>
<evidence type="ECO:0000256" key="4">
    <source>
        <dbReference type="ARBA" id="ARBA00022857"/>
    </source>
</evidence>
<keyword evidence="7" id="KW-0443">Lipid metabolism</keyword>
<evidence type="ECO:0000256" key="13">
    <source>
        <dbReference type="SAM" id="SignalP"/>
    </source>
</evidence>
<feature type="chain" id="PRO_5003447181" description="Short-chain dehydrogenase/reductase 3" evidence="13">
    <location>
        <begin position="27"/>
        <end position="316"/>
    </location>
</feature>
<evidence type="ECO:0000256" key="1">
    <source>
        <dbReference type="ARBA" id="ARBA00004141"/>
    </source>
</evidence>
<dbReference type="PANTHER" id="PTHR24322:SF736">
    <property type="entry name" value="RETINOL DEHYDROGENASE 10"/>
    <property type="match status" value="1"/>
</dbReference>
<dbReference type="PRINTS" id="PR00080">
    <property type="entry name" value="SDRFAMILY"/>
</dbReference>
<dbReference type="Pfam" id="PF00106">
    <property type="entry name" value="adh_short"/>
    <property type="match status" value="1"/>
</dbReference>
<evidence type="ECO:0000256" key="5">
    <source>
        <dbReference type="ARBA" id="ARBA00022989"/>
    </source>
</evidence>
<dbReference type="PRINTS" id="PR00081">
    <property type="entry name" value="GDHRDH"/>
</dbReference>
<evidence type="ECO:0000313" key="15">
    <source>
        <dbReference type="EMBL" id="AEO35402.1"/>
    </source>
</evidence>
<evidence type="ECO:0000256" key="12">
    <source>
        <dbReference type="RuleBase" id="RU000363"/>
    </source>
</evidence>
<keyword evidence="8" id="KW-0472">Membrane</keyword>
<dbReference type="InterPro" id="IPR002347">
    <property type="entry name" value="SDR_fam"/>
</dbReference>
<keyword evidence="13" id="KW-0732">Signal</keyword>
<dbReference type="FunFam" id="3.40.50.720:FF:000131">
    <property type="entry name" value="Short-chain dehydrogenase/reductase 3"/>
    <property type="match status" value="1"/>
</dbReference>
<reference evidence="15" key="1">
    <citation type="journal article" date="2011" name="PLoS ONE">
        <title>A deep insight into the sialotranscriptome of the gulf coast tick, Amblyomma maculatum.</title>
        <authorList>
            <person name="Karim S."/>
            <person name="Singh P."/>
            <person name="Ribeiro J.M."/>
        </authorList>
    </citation>
    <scope>NUCLEOTIDE SEQUENCE</scope>
    <source>
        <tissue evidence="15">Salivary gland</tissue>
    </source>
</reference>
<evidence type="ECO:0000256" key="10">
    <source>
        <dbReference type="ARBA" id="ARBA00068717"/>
    </source>
</evidence>
<feature type="signal peptide" evidence="13">
    <location>
        <begin position="1"/>
        <end position="26"/>
    </location>
</feature>
<keyword evidence="6" id="KW-0560">Oxidoreductase</keyword>
<evidence type="ECO:0000256" key="2">
    <source>
        <dbReference type="ARBA" id="ARBA00006484"/>
    </source>
</evidence>
<accession>G3MPI4</accession>
<evidence type="ECO:0000256" key="7">
    <source>
        <dbReference type="ARBA" id="ARBA00023098"/>
    </source>
</evidence>
<feature type="domain" description="Ketoreductase" evidence="14">
    <location>
        <begin position="42"/>
        <end position="208"/>
    </location>
</feature>
<keyword evidence="3" id="KW-0812">Transmembrane</keyword>
<comment type="subcellular location">
    <subcellularLocation>
        <location evidence="1">Membrane</location>
        <topology evidence="1">Multi-pass membrane protein</topology>
    </subcellularLocation>
</comment>
<dbReference type="GO" id="GO:0052650">
    <property type="term" value="F:all-trans-retinol dehydrogenase (NADP+) activity"/>
    <property type="evidence" value="ECO:0007669"/>
    <property type="project" value="UniProtKB-ARBA"/>
</dbReference>